<dbReference type="Pfam" id="PF22780">
    <property type="entry name" value="HI0933_like_1st"/>
    <property type="match status" value="1"/>
</dbReference>
<gene>
    <name evidence="6" type="ORF">IAA45_02855</name>
</gene>
<dbReference type="Pfam" id="PF03486">
    <property type="entry name" value="HI0933_like"/>
    <property type="match status" value="1"/>
</dbReference>
<evidence type="ECO:0000259" key="4">
    <source>
        <dbReference type="Pfam" id="PF03486"/>
    </source>
</evidence>
<evidence type="ECO:0000256" key="1">
    <source>
        <dbReference type="ARBA" id="ARBA00001974"/>
    </source>
</evidence>
<evidence type="ECO:0000256" key="2">
    <source>
        <dbReference type="ARBA" id="ARBA00022630"/>
    </source>
</evidence>
<reference evidence="6" key="2">
    <citation type="submission" date="2021-04" db="EMBL/GenBank/DDBJ databases">
        <authorList>
            <person name="Gilroy R."/>
        </authorList>
    </citation>
    <scope>NUCLEOTIDE SEQUENCE</scope>
    <source>
        <strain evidence="6">ChiSjej1B19-8411</strain>
    </source>
</reference>
<dbReference type="InterPro" id="IPR023166">
    <property type="entry name" value="BaiN-like_dom_sf"/>
</dbReference>
<feature type="domain" description="RsdA/BaiN/AoA(So)-like Rossmann fold-like" evidence="4">
    <location>
        <begin position="5"/>
        <end position="386"/>
    </location>
</feature>
<dbReference type="Proteomes" id="UP000886817">
    <property type="component" value="Unassembled WGS sequence"/>
</dbReference>
<evidence type="ECO:0000313" key="7">
    <source>
        <dbReference type="Proteomes" id="UP000886817"/>
    </source>
</evidence>
<dbReference type="PRINTS" id="PR00368">
    <property type="entry name" value="FADPNR"/>
</dbReference>
<keyword evidence="3" id="KW-0274">FAD</keyword>
<feature type="domain" description="RsdA/BaiN/AoA(So)-like insert" evidence="5">
    <location>
        <begin position="189"/>
        <end position="326"/>
    </location>
</feature>
<dbReference type="PANTHER" id="PTHR42887:SF2">
    <property type="entry name" value="OS12G0638800 PROTEIN"/>
    <property type="match status" value="1"/>
</dbReference>
<dbReference type="NCBIfam" id="TIGR00275">
    <property type="entry name" value="aminoacetone oxidase family FAD-binding enzyme"/>
    <property type="match status" value="1"/>
</dbReference>
<dbReference type="Gene3D" id="3.50.50.60">
    <property type="entry name" value="FAD/NAD(P)-binding domain"/>
    <property type="match status" value="1"/>
</dbReference>
<dbReference type="InterPro" id="IPR055178">
    <property type="entry name" value="RsdA/BaiN/AoA(So)-like_dom"/>
</dbReference>
<dbReference type="InterPro" id="IPR036188">
    <property type="entry name" value="FAD/NAD-bd_sf"/>
</dbReference>
<accession>A0A9D1WGJ7</accession>
<keyword evidence="2" id="KW-0285">Flavoprotein</keyword>
<comment type="caution">
    <text evidence="6">The sequence shown here is derived from an EMBL/GenBank/DDBJ whole genome shotgun (WGS) entry which is preliminary data.</text>
</comment>
<dbReference type="AlphaFoldDB" id="A0A9D1WGJ7"/>
<reference evidence="6" key="1">
    <citation type="journal article" date="2021" name="PeerJ">
        <title>Extensive microbial diversity within the chicken gut microbiome revealed by metagenomics and culture.</title>
        <authorList>
            <person name="Gilroy R."/>
            <person name="Ravi A."/>
            <person name="Getino M."/>
            <person name="Pursley I."/>
            <person name="Horton D.L."/>
            <person name="Alikhan N.F."/>
            <person name="Baker D."/>
            <person name="Gharbi K."/>
            <person name="Hall N."/>
            <person name="Watson M."/>
            <person name="Adriaenssens E.M."/>
            <person name="Foster-Nyarko E."/>
            <person name="Jarju S."/>
            <person name="Secka A."/>
            <person name="Antonio M."/>
            <person name="Oren A."/>
            <person name="Chaudhuri R.R."/>
            <person name="La Ragione R."/>
            <person name="Hildebrand F."/>
            <person name="Pallen M.J."/>
        </authorList>
    </citation>
    <scope>NUCLEOTIDE SEQUENCE</scope>
    <source>
        <strain evidence="6">ChiSjej1B19-8411</strain>
    </source>
</reference>
<evidence type="ECO:0000256" key="3">
    <source>
        <dbReference type="ARBA" id="ARBA00022827"/>
    </source>
</evidence>
<comment type="cofactor">
    <cofactor evidence="1">
        <name>FAD</name>
        <dbReference type="ChEBI" id="CHEBI:57692"/>
    </cofactor>
</comment>
<dbReference type="PRINTS" id="PR00411">
    <property type="entry name" value="PNDRDTASEI"/>
</dbReference>
<dbReference type="InterPro" id="IPR057661">
    <property type="entry name" value="RsdA/BaiN/AoA(So)_Rossmann"/>
</dbReference>
<sequence>MEKKEVLVIGGGASGLMAAITAARMGARVTVLEHNPAVGKKILATGNGRCNLTNVEERRDAYRCSDPAFPGAVLRQAAVSDTIRFFMELGIYTRNRDGWLYPYSNQAGSVVDVLLMEAAYRKVKIKTNAHIQLLAREAGRWTAVTEGWSYKGDAVILACGSRASQVPGADGSGYTLANALGHSIVKPLPALVPLVCRGADFAKWAGIRTEGVVRLLIQGAPVKEERGELQLTNYGISGIPVFQLSRYAARALEEGCRVSLEIDFLPDFEKDQLKTFLQNRQERTPYKNQKELLIGLFPDKLIPELLKQPHIIRGIKQFPLEVVRPQSFAHAQVCSGGIDVSQVCPDTLESRLHKGLYFAGEILDVDGACGGYNLQWAWSSGMVAGRHAAGGGAL</sequence>
<evidence type="ECO:0000313" key="6">
    <source>
        <dbReference type="EMBL" id="HIX58638.1"/>
    </source>
</evidence>
<dbReference type="SUPFAM" id="SSF160996">
    <property type="entry name" value="HI0933 insert domain-like"/>
    <property type="match status" value="1"/>
</dbReference>
<organism evidence="6 7">
    <name type="scientific">Candidatus Blautia gallistercoris</name>
    <dbReference type="NCBI Taxonomy" id="2838490"/>
    <lineage>
        <taxon>Bacteria</taxon>
        <taxon>Bacillati</taxon>
        <taxon>Bacillota</taxon>
        <taxon>Clostridia</taxon>
        <taxon>Lachnospirales</taxon>
        <taxon>Lachnospiraceae</taxon>
        <taxon>Blautia</taxon>
    </lineage>
</organism>
<evidence type="ECO:0000259" key="5">
    <source>
        <dbReference type="Pfam" id="PF22780"/>
    </source>
</evidence>
<dbReference type="Gene3D" id="2.40.30.10">
    <property type="entry name" value="Translation factors"/>
    <property type="match status" value="1"/>
</dbReference>
<dbReference type="SUPFAM" id="SSF51905">
    <property type="entry name" value="FAD/NAD(P)-binding domain"/>
    <property type="match status" value="1"/>
</dbReference>
<dbReference type="EMBL" id="DXEX01000069">
    <property type="protein sequence ID" value="HIX58638.1"/>
    <property type="molecule type" value="Genomic_DNA"/>
</dbReference>
<name>A0A9D1WGJ7_9FIRM</name>
<dbReference type="Gene3D" id="1.10.8.260">
    <property type="entry name" value="HI0933 insert domain-like"/>
    <property type="match status" value="1"/>
</dbReference>
<dbReference type="InterPro" id="IPR004792">
    <property type="entry name" value="BaiN-like"/>
</dbReference>
<proteinExistence type="predicted"/>
<protein>
    <submittedName>
        <fullName evidence="6">NAD(P)/FAD-dependent oxidoreductase</fullName>
    </submittedName>
</protein>
<dbReference type="PANTHER" id="PTHR42887">
    <property type="entry name" value="OS12G0638800 PROTEIN"/>
    <property type="match status" value="1"/>
</dbReference>